<dbReference type="SUPFAM" id="SSF141072">
    <property type="entry name" value="CalX-like"/>
    <property type="match status" value="1"/>
</dbReference>
<sequence>MNKVRCSAFQLILFPLYFLLSLTVNAASVVSVSTVPADGTYEAGDTLTFDVTFDENVTVTRATSNAGLDNIWLELSLDSGSFEALYTGGTGTTVLTFTGTLTSADFDFDGIELSHIELSDFGTNSSPSTIKNASAQDADLTLNGVPDLSMVLVDHGNDVSIESPPVNSSYDEGDEVEIYLRWRRTDGLALQGTPELNITVGATPYTLSGEVFDDALKFIYTVQSGDLDNDGISLDSFTFNGGSLSASNFTSDHDLSYTDHSLMISDNTFTTYPAIKVGPIGAPIIDSVSGPSAGTYTVNDVLTFTVNYNENVTISNANANSKLYFETSNGEELVATYQSGTGTTALVFQYTVQQGDFSSGLDVTRLVPSSFIIDADVKFSDLVLNNIADLSGVILDGSVPAITSITVPTATTYVTGDTLTFKVNFDELVNVNGKPQLLLNIGGETVAASYVSGTGSTQLVFTYQVVTGVDDTDGITIEGLSLNNGTIKDADGNSLDAELMSVGDTSEIYIDGGTKVTSVSVPSAATYGFGETLVFTVSFDETVTVSGVPSLVFDIGGASTLASYTSGSGSSDLVFQYTVEVADNDTDGIEVLSLRAQSATIRNANSLDADLDLVGVADTSSVLVDGGAPSGYSFTVDQALIDTSNEAAVSLTMSGAEVGATYDLTVSSEDSKSGEVTATGTVTSANQQLTGINVSGLNDGDLLFALSLTDINSNQGKVVSDVVTKSTLSPAVASVDVPSNATYGSASTLWFTVNLNQAAVISGEPTLSIDIGGTSYDAEYQSDDSTTTSLVFSYLLTGAESDNDGIEINSLALNGGSIENTLGVAFDLTLNNVGVTTQVLVSTDSADNVLLSVLSSNGPLDVGDQLIVDITSQNGNWINTVNTAIPTVDVILDSGTVTASYTGKNGSALRYEYTIQAGNYHSASNLIELTNYQDNGADVTYNFVTFSYVFSLDGLDPLSGIDIVAISPEIESITTTGGNYSSGDTISISVAFTKDVTVVGSPFLDIDVGGTAKTATYDVGSSSADTLVFDYTVAGGDEDLDGIEVTSFDVNGGTVRDSNANDADLTLNNNDTRGAVIDATSPSGYGFGIDQAYINTENELNARFSFSGAEVGTTYNLSVTHNGGGAGSTAVSGTVSDSEQVISGIDVSGIDDGELLFSLTLTDSAGNAGSTVTDTVTKDTVTPVVSSVSAPTNGTYILNNTLQAQVQFDDVVYVTDTPQLALTIGAQTVYADYLSGSNTNTLIFQTTITSGLLDTDGISIDSINENGGLIEDVSGNDATLTLNNVADTSAVLVDGVVPEITSVNVPANDTYILGETLSFTVNFDDSVDVTGTPLLNLTLGANSETASYISGSGSSALVFTYTVASGDQDSDGISVDSLVLNSGTLKDANSNDASLTLNSVASTAAVLVDGQVPSVTSVSVPSNATYALGDTLSFTVNFDENVDVTGTPELGITLGTSAETANYVSGTGTSALVFEYTLVSGDLDENGIAVGSLTVNSDTIQDAAGNDATLTLNNVADTSAVLVDAEIPVVLSVSVPTSDTYKVGDVLSFIVNFNDSVSVSGVPELSLTLGSDAKIAEYVSGTGSSNLVFQYTVVSDDLDENGIAVNGLSAGGGSILDSAGNAATLTLNNIGSTASINIDGVAPVISSVAAPGSATYALGESFELTVSFDDVVIVSGTPSLSLTIGANSVSADYQSGSGTTDIVFSYTVASTDLDTDGIELNALSLGTASMLDVNGNSASTTLNGVESLAGVLVDGVVPSNYQVAFDETEWTKDNEASASISITGAEVGADYEVIISSSVGDAQVSSSGTISTASMQVSNIDLSGLSDGTLTASLVLTDSVGNEGAAATATSSKVNDAPEFIGTPIVSGTPQFGATLSVSNVNTDDHEGSEVTVSYQWLANDVDISGATSAAYTLTAAEAMTDISVEITANDGSASTTITVDAGTVSSLPVFVAPEDIEVNATGLQTLVEVVPPSAVDQFGNAIDAVAEGLSDYFEPGLHVIEWTADDGQGNSTSFTQEVRVHPLVNFERDKFAAEGNQAGFNVYLNGSAVSYPYTLDFVVGGTADSSDHTLVDGRVTFEEDETQASVTFDVVDDGLEESDETIVIEWAASTVNTGVFDQQTVTIVNRNVAPQVTLAIEQNGSSALLIGKNNGNVVLTATVVDVNADDTHSYQWFAQGLIDLDAESSTFTFSPQSISNGVHRIRVDVTDSGAPQAMASAALLLKVVDTLPVLTSADTDADGTADDVEGFGDDEFDGIPNYLDSIPESNVIPLMLSNQSSFLAECETGITCMLGVTSAGGLTGGILLDDVSGNGLGSDSEFEIEGGIYDFELSGLTPGESISIAIPLQTAIPVNAIYRKFGSDGQWHSFVETANNQLSSAAGGNGVCPPPGSDAWNAGLTEGHFCLQLTIEDGGPNDFDGEVNGVIVDPGAISTSRQVDNFETKGGGGAFNIWMLLLTGLVGVLTKARSVAIKYAVAILAFAGLVQVSVVKADQAPPLFGVEDFYVVGSFGWAWNEDGNREDLNAVFEDRGFNAEASEVENDRNVWSLGLGLNLTEHIAFEAVYLNLGEVDVEFSGSAAGQESAFSEAVADVYPESGDGIATSLRYNWQFVERGFVYGRAGVFFWESDYESSVLDGAQIASRSRSGTDLLLGAGIGHNFSDNFKGSLEVQRYQLDDDKVYQLSAQLNYDIW</sequence>
<keyword evidence="6" id="KW-1185">Reference proteome</keyword>
<evidence type="ECO:0000313" key="5">
    <source>
        <dbReference type="EMBL" id="MFC3151271.1"/>
    </source>
</evidence>
<dbReference type="EMBL" id="JBHRSZ010000004">
    <property type="protein sequence ID" value="MFC3151271.1"/>
    <property type="molecule type" value="Genomic_DNA"/>
</dbReference>
<proteinExistence type="inferred from homology"/>
<organism evidence="5 6">
    <name type="scientific">Litoribrevibacter euphylliae</name>
    <dbReference type="NCBI Taxonomy" id="1834034"/>
    <lineage>
        <taxon>Bacteria</taxon>
        <taxon>Pseudomonadati</taxon>
        <taxon>Pseudomonadota</taxon>
        <taxon>Gammaproteobacteria</taxon>
        <taxon>Oceanospirillales</taxon>
        <taxon>Oceanospirillaceae</taxon>
        <taxon>Litoribrevibacter</taxon>
    </lineage>
</organism>
<evidence type="ECO:0000259" key="4">
    <source>
        <dbReference type="Pfam" id="PF01389"/>
    </source>
</evidence>
<keyword evidence="3" id="KW-0732">Signal</keyword>
<dbReference type="Gene3D" id="2.40.160.20">
    <property type="match status" value="1"/>
</dbReference>
<name>A0ABV7HI90_9GAMM</name>
<feature type="domain" description="Outer membrane protein OmpA-like transmembrane" evidence="4">
    <location>
        <begin position="2500"/>
        <end position="2667"/>
    </location>
</feature>
<dbReference type="InterPro" id="IPR038081">
    <property type="entry name" value="CalX-like_sf"/>
</dbReference>
<keyword evidence="2" id="KW-0812">Transmembrane</keyword>
<feature type="signal peptide" evidence="3">
    <location>
        <begin position="1"/>
        <end position="26"/>
    </location>
</feature>
<dbReference type="InterPro" id="IPR000498">
    <property type="entry name" value="OmpA-like_TM_dom"/>
</dbReference>
<keyword evidence="2" id="KW-0406">Ion transport</keyword>
<dbReference type="Proteomes" id="UP001595476">
    <property type="component" value="Unassembled WGS sequence"/>
</dbReference>
<dbReference type="Pfam" id="PF01389">
    <property type="entry name" value="OmpA_membrane"/>
    <property type="match status" value="1"/>
</dbReference>
<dbReference type="Gene3D" id="2.60.40.2030">
    <property type="match status" value="1"/>
</dbReference>
<feature type="chain" id="PRO_5046359003" description="Outer membrane protein OmpA-like transmembrane domain-containing protein" evidence="3">
    <location>
        <begin position="27"/>
        <end position="2689"/>
    </location>
</feature>
<keyword evidence="2" id="KW-0813">Transport</keyword>
<comment type="similarity">
    <text evidence="1">Belongs to the outer membrane OOP (TC 1.B.6) superfamily. OmpA family.</text>
</comment>
<gene>
    <name evidence="5" type="ORF">ACFOEK_09565</name>
</gene>
<evidence type="ECO:0000256" key="3">
    <source>
        <dbReference type="SAM" id="SignalP"/>
    </source>
</evidence>
<evidence type="ECO:0000313" key="6">
    <source>
        <dbReference type="Proteomes" id="UP001595476"/>
    </source>
</evidence>
<evidence type="ECO:0000256" key="1">
    <source>
        <dbReference type="ARBA" id="ARBA00005710"/>
    </source>
</evidence>
<comment type="caution">
    <text evidence="5">The sequence shown here is derived from an EMBL/GenBank/DDBJ whole genome shotgun (WGS) entry which is preliminary data.</text>
</comment>
<protein>
    <recommendedName>
        <fullName evidence="4">Outer membrane protein OmpA-like transmembrane domain-containing protein</fullName>
    </recommendedName>
</protein>
<dbReference type="InterPro" id="IPR011250">
    <property type="entry name" value="OMP/PagP_B-barrel"/>
</dbReference>
<dbReference type="RefSeq" id="WP_386719724.1">
    <property type="nucleotide sequence ID" value="NZ_JBHRSZ010000004.1"/>
</dbReference>
<dbReference type="Gene3D" id="2.60.40.2700">
    <property type="match status" value="1"/>
</dbReference>
<reference evidence="6" key="1">
    <citation type="journal article" date="2019" name="Int. J. Syst. Evol. Microbiol.">
        <title>The Global Catalogue of Microorganisms (GCM) 10K type strain sequencing project: providing services to taxonomists for standard genome sequencing and annotation.</title>
        <authorList>
            <consortium name="The Broad Institute Genomics Platform"/>
            <consortium name="The Broad Institute Genome Sequencing Center for Infectious Disease"/>
            <person name="Wu L."/>
            <person name="Ma J."/>
        </authorList>
    </citation>
    <scope>NUCLEOTIDE SEQUENCE [LARGE SCALE GENOMIC DNA]</scope>
    <source>
        <strain evidence="6">KCTC 52438</strain>
    </source>
</reference>
<dbReference type="SUPFAM" id="SSF56925">
    <property type="entry name" value="OMPA-like"/>
    <property type="match status" value="1"/>
</dbReference>
<evidence type="ECO:0000256" key="2">
    <source>
        <dbReference type="ARBA" id="ARBA00023114"/>
    </source>
</evidence>
<accession>A0ABV7HI90</accession>
<keyword evidence="2" id="KW-0626">Porin</keyword>